<name>A0A2G4RDY0_9PROT</name>
<dbReference type="InterPro" id="IPR044946">
    <property type="entry name" value="Restrct_endonuc_typeI_TRD_sf"/>
</dbReference>
<dbReference type="CDD" id="cd17243">
    <property type="entry name" value="RMtype1_S_AchA6I-TRD2-CR2_like"/>
    <property type="match status" value="1"/>
</dbReference>
<dbReference type="InterPro" id="IPR052021">
    <property type="entry name" value="Type-I_RS_S_subunit"/>
</dbReference>
<evidence type="ECO:0000313" key="6">
    <source>
        <dbReference type="Proteomes" id="UP000228751"/>
    </source>
</evidence>
<keyword evidence="6" id="KW-1185">Reference proteome</keyword>
<dbReference type="OrthoDB" id="512700at2"/>
<reference evidence="5 6" key="1">
    <citation type="submission" date="2017-10" db="EMBL/GenBank/DDBJ databases">
        <title>Genomic analysis of the genus Acetobacter.</title>
        <authorList>
            <person name="Kim K.H."/>
            <person name="Chun B.H."/>
            <person name="Son A.R."/>
            <person name="Jeon C.O."/>
        </authorList>
    </citation>
    <scope>NUCLEOTIDE SEQUENCE [LARGE SCALE GENOMIC DNA]</scope>
    <source>
        <strain evidence="5 6">LHT 2458</strain>
    </source>
</reference>
<keyword evidence="5" id="KW-0378">Hydrolase</keyword>
<dbReference type="Gene3D" id="3.90.220.20">
    <property type="entry name" value="DNA methylase specificity domains"/>
    <property type="match status" value="2"/>
</dbReference>
<dbReference type="InterPro" id="IPR000055">
    <property type="entry name" value="Restrct_endonuc_typeI_TRD"/>
</dbReference>
<dbReference type="GO" id="GO:0009307">
    <property type="term" value="P:DNA restriction-modification system"/>
    <property type="evidence" value="ECO:0007669"/>
    <property type="project" value="UniProtKB-KW"/>
</dbReference>
<comment type="caution">
    <text evidence="5">The sequence shown here is derived from an EMBL/GenBank/DDBJ whole genome shotgun (WGS) entry which is preliminary data.</text>
</comment>
<organism evidence="5 6">
    <name type="scientific">Acetobacter pomorum</name>
    <dbReference type="NCBI Taxonomy" id="65959"/>
    <lineage>
        <taxon>Bacteria</taxon>
        <taxon>Pseudomonadati</taxon>
        <taxon>Pseudomonadota</taxon>
        <taxon>Alphaproteobacteria</taxon>
        <taxon>Acetobacterales</taxon>
        <taxon>Acetobacteraceae</taxon>
        <taxon>Acetobacter</taxon>
    </lineage>
</organism>
<dbReference type="Proteomes" id="UP000228751">
    <property type="component" value="Unassembled WGS sequence"/>
</dbReference>
<keyword evidence="2" id="KW-0680">Restriction system</keyword>
<dbReference type="PANTHER" id="PTHR30408">
    <property type="entry name" value="TYPE-1 RESTRICTION ENZYME ECOKI SPECIFICITY PROTEIN"/>
    <property type="match status" value="1"/>
</dbReference>
<feature type="domain" description="Type I restriction modification DNA specificity" evidence="4">
    <location>
        <begin position="230"/>
        <end position="384"/>
    </location>
</feature>
<dbReference type="GO" id="GO:0004519">
    <property type="term" value="F:endonuclease activity"/>
    <property type="evidence" value="ECO:0007669"/>
    <property type="project" value="UniProtKB-KW"/>
</dbReference>
<dbReference type="GO" id="GO:0003677">
    <property type="term" value="F:DNA binding"/>
    <property type="evidence" value="ECO:0007669"/>
    <property type="project" value="UniProtKB-KW"/>
</dbReference>
<dbReference type="AlphaFoldDB" id="A0A2G4RDY0"/>
<dbReference type="Pfam" id="PF01420">
    <property type="entry name" value="Methylase_S"/>
    <property type="match status" value="2"/>
</dbReference>
<sequence length="435" mass="48335">MDRFTVITWEKVTIADVADEVTVGHVGPMASEYVDKGIPFLRSLNIEPFNIRCDGVKFIAPSFHKRLQKSSLRPGDVVIVRTGKPGTCAVIPDWLLEANCSDVVIVRCSERIRPRFLCYVVNSVAGHHISSHIVGAVQQHFNVGSARTLEFLLPSIEEQDAILAILGSLDDKIDLNRRTNETLEAMARALFRDWFVDFGPTRAKMAGEAPYLAPELWELFPDRLDDEGKPEGWETSAFDQCITILTGGTPKTSVPSYWNGNIPWFSVVDAPAESDVYVLDTTKKITQDGLNNSAASILPENTVIISARGTVGKLALTSGDMTMNQSCYGIRGSHGYGQYFILQSLKNILTELKNNTHGSVFDTITRQTFSTISTTLPSLRLAQHYENMISKYFERILVNCQESRTLAQLRDLLLPKLMSGEISIRDAEKMVEDAA</sequence>
<evidence type="ECO:0000259" key="4">
    <source>
        <dbReference type="Pfam" id="PF01420"/>
    </source>
</evidence>
<evidence type="ECO:0000256" key="3">
    <source>
        <dbReference type="ARBA" id="ARBA00023125"/>
    </source>
</evidence>
<keyword evidence="5" id="KW-0255">Endonuclease</keyword>
<accession>A0A2G4RDY0</accession>
<dbReference type="SUPFAM" id="SSF116734">
    <property type="entry name" value="DNA methylase specificity domain"/>
    <property type="match status" value="2"/>
</dbReference>
<proteinExistence type="inferred from homology"/>
<evidence type="ECO:0000313" key="5">
    <source>
        <dbReference type="EMBL" id="PHY94748.1"/>
    </source>
</evidence>
<keyword evidence="3" id="KW-0238">DNA-binding</keyword>
<dbReference type="EMBL" id="PEBQ01000072">
    <property type="protein sequence ID" value="PHY94748.1"/>
    <property type="molecule type" value="Genomic_DNA"/>
</dbReference>
<evidence type="ECO:0000256" key="1">
    <source>
        <dbReference type="ARBA" id="ARBA00010923"/>
    </source>
</evidence>
<protein>
    <submittedName>
        <fullName evidence="5">Restriction endonuclease subunit S</fullName>
    </submittedName>
</protein>
<keyword evidence="5" id="KW-0540">Nuclease</keyword>
<gene>
    <name evidence="5" type="ORF">CSR02_04665</name>
</gene>
<dbReference type="PANTHER" id="PTHR30408:SF13">
    <property type="entry name" value="TYPE I RESTRICTION ENZYME HINDI SPECIFICITY SUBUNIT"/>
    <property type="match status" value="1"/>
</dbReference>
<comment type="similarity">
    <text evidence="1">Belongs to the type-I restriction system S methylase family.</text>
</comment>
<dbReference type="RefSeq" id="WP_099540743.1">
    <property type="nucleotide sequence ID" value="NZ_PEBQ01000072.1"/>
</dbReference>
<evidence type="ECO:0000256" key="2">
    <source>
        <dbReference type="ARBA" id="ARBA00022747"/>
    </source>
</evidence>
<feature type="domain" description="Type I restriction modification DNA specificity" evidence="4">
    <location>
        <begin position="8"/>
        <end position="184"/>
    </location>
</feature>